<gene>
    <name evidence="1" type="ORF">GSD1FS_0131</name>
</gene>
<keyword evidence="2" id="KW-1185">Reference proteome</keyword>
<evidence type="ECO:0000313" key="2">
    <source>
        <dbReference type="Proteomes" id="UP000487882"/>
    </source>
</evidence>
<accession>A0A7K1J2H4</accession>
<dbReference type="EMBL" id="WNLP01000001">
    <property type="protein sequence ID" value="MUH58837.1"/>
    <property type="molecule type" value="Genomic_DNA"/>
</dbReference>
<evidence type="ECO:0000313" key="1">
    <source>
        <dbReference type="EMBL" id="MUH58837.1"/>
    </source>
</evidence>
<comment type="caution">
    <text evidence="1">The sequence shown here is derived from an EMBL/GenBank/DDBJ whole genome shotgun (WGS) entry which is preliminary data.</text>
</comment>
<sequence>MPYCQQHLYILRGLQKIHAWVAAGMSAIEVHGMPHPWSQHDGLITIASKWASSNPYGGKRYATPSDAPPNSFVPGSPPAILTPVRGSKQPLRRLFITNDETVTVSGIRTTSLFRTVFDAVMLGTFDSALECVNHVLRTGISKQDLRIYCAQLHANPRRMDCILKYATPLAENGGESMVLAAIIREGFAIPELQHEFTNFENPSAPLRSDFYWKPQMEESSCWNSTDLANTAIRQ</sequence>
<organism evidence="1 2">
    <name type="scientific">Bifidobacterium canis</name>
    <dbReference type="NCBI Taxonomy" id="2610880"/>
    <lineage>
        <taxon>Bacteria</taxon>
        <taxon>Bacillati</taxon>
        <taxon>Actinomycetota</taxon>
        <taxon>Actinomycetes</taxon>
        <taxon>Bifidobacteriales</taxon>
        <taxon>Bifidobacteriaceae</taxon>
        <taxon>Bifidobacterium</taxon>
    </lineage>
</organism>
<proteinExistence type="predicted"/>
<reference evidence="1 2" key="1">
    <citation type="submission" date="2019-09" db="EMBL/GenBank/DDBJ databases">
        <title>Bifidobacterium canis sp. nov., isolated from the digestive tract of German Shepherd dog puppy.</title>
        <authorList>
            <person name="Bunesova V."/>
        </authorList>
    </citation>
    <scope>NUCLEOTIDE SEQUENCE [LARGE SCALE GENOMIC DNA]</scope>
    <source>
        <strain evidence="1 2">GSD1FS</strain>
    </source>
</reference>
<dbReference type="Proteomes" id="UP000487882">
    <property type="component" value="Unassembled WGS sequence"/>
</dbReference>
<dbReference type="AlphaFoldDB" id="A0A7K1J2H4"/>
<protein>
    <submittedName>
        <fullName evidence="1">Uncharacterized protein</fullName>
    </submittedName>
</protein>
<name>A0A7K1J2H4_9BIFI</name>